<sequence>MMTKQLFFDFDGTVADSERGTVRAVKYCVEQMKLKPLTETDYRSFIGPTIYDSLAHFYPELTQADINHGADLFHDYYREVSLFDLTIYPRFLETMTTLKEAGFQLNLASAKIQAQLDRLVAHFALDQYFTGVYGAIPDAMKKPAILAVGIADTGVDPKEALMVGDREMDVEGGHANHVPVIGVTYGFGSREELVAHRADVIVDRPTEIIEAVQKLID</sequence>
<dbReference type="Pfam" id="PF13419">
    <property type="entry name" value="HAD_2"/>
    <property type="match status" value="1"/>
</dbReference>
<dbReference type="InterPro" id="IPR041492">
    <property type="entry name" value="HAD_2"/>
</dbReference>
<dbReference type="SFLD" id="SFLDS00003">
    <property type="entry name" value="Haloacid_Dehalogenase"/>
    <property type="match status" value="1"/>
</dbReference>
<dbReference type="SFLD" id="SFLDG01129">
    <property type="entry name" value="C1.5:_HAD__Beta-PGM__Phosphata"/>
    <property type="match status" value="1"/>
</dbReference>
<comment type="caution">
    <text evidence="1">The sequence shown here is derived from an EMBL/GenBank/DDBJ whole genome shotgun (WGS) entry which is preliminary data.</text>
</comment>
<dbReference type="SUPFAM" id="SSF56784">
    <property type="entry name" value="HAD-like"/>
    <property type="match status" value="1"/>
</dbReference>
<dbReference type="EMBL" id="AYZM01000105">
    <property type="protein sequence ID" value="KRN21735.1"/>
    <property type="molecule type" value="Genomic_DNA"/>
</dbReference>
<dbReference type="GO" id="GO:0005829">
    <property type="term" value="C:cytosol"/>
    <property type="evidence" value="ECO:0007669"/>
    <property type="project" value="TreeGrafter"/>
</dbReference>
<dbReference type="GO" id="GO:0004713">
    <property type="term" value="F:protein tyrosine kinase activity"/>
    <property type="evidence" value="ECO:0007669"/>
    <property type="project" value="TreeGrafter"/>
</dbReference>
<dbReference type="PANTHER" id="PTHR43434">
    <property type="entry name" value="PHOSPHOGLYCOLATE PHOSPHATASE"/>
    <property type="match status" value="1"/>
</dbReference>
<reference evidence="1 2" key="1">
    <citation type="journal article" date="2015" name="Genome Announc.">
        <title>Expanding the biotechnology potential of lactobacilli through comparative genomics of 213 strains and associated genera.</title>
        <authorList>
            <person name="Sun Z."/>
            <person name="Harris H.M."/>
            <person name="McCann A."/>
            <person name="Guo C."/>
            <person name="Argimon S."/>
            <person name="Zhang W."/>
            <person name="Yang X."/>
            <person name="Jeffery I.B."/>
            <person name="Cooney J.C."/>
            <person name="Kagawa T.F."/>
            <person name="Liu W."/>
            <person name="Song Y."/>
            <person name="Salvetti E."/>
            <person name="Wrobel A."/>
            <person name="Rasinkangas P."/>
            <person name="Parkhill J."/>
            <person name="Rea M.C."/>
            <person name="O'Sullivan O."/>
            <person name="Ritari J."/>
            <person name="Douillard F.P."/>
            <person name="Paul Ross R."/>
            <person name="Yang R."/>
            <person name="Briner A.E."/>
            <person name="Felis G.E."/>
            <person name="de Vos W.M."/>
            <person name="Barrangou R."/>
            <person name="Klaenhammer T.R."/>
            <person name="Caufield P.W."/>
            <person name="Cui Y."/>
            <person name="Zhang H."/>
            <person name="O'Toole P.W."/>
        </authorList>
    </citation>
    <scope>NUCLEOTIDE SEQUENCE [LARGE SCALE GENOMIC DNA]</scope>
    <source>
        <strain evidence="1 2">DSM 23365</strain>
    </source>
</reference>
<dbReference type="RefSeq" id="WP_054733176.1">
    <property type="nucleotide sequence ID" value="NZ_AYZM01000105.1"/>
</dbReference>
<keyword evidence="2" id="KW-1185">Reference proteome</keyword>
<dbReference type="Gene3D" id="1.10.150.240">
    <property type="entry name" value="Putative phosphatase, domain 2"/>
    <property type="match status" value="1"/>
</dbReference>
<accession>A0A0R2F879</accession>
<dbReference type="AlphaFoldDB" id="A0A0R2F879"/>
<dbReference type="InterPro" id="IPR036412">
    <property type="entry name" value="HAD-like_sf"/>
</dbReference>
<gene>
    <name evidence="1" type="ORF">FD14_GL000916</name>
</gene>
<evidence type="ECO:0000313" key="1">
    <source>
        <dbReference type="EMBL" id="KRN21735.1"/>
    </source>
</evidence>
<dbReference type="Proteomes" id="UP000051442">
    <property type="component" value="Unassembled WGS sequence"/>
</dbReference>
<protein>
    <submittedName>
        <fullName evidence="1">5-nucleotidase</fullName>
    </submittedName>
</protein>
<evidence type="ECO:0000313" key="2">
    <source>
        <dbReference type="Proteomes" id="UP000051442"/>
    </source>
</evidence>
<dbReference type="InterPro" id="IPR023214">
    <property type="entry name" value="HAD_sf"/>
</dbReference>
<dbReference type="InterPro" id="IPR050155">
    <property type="entry name" value="HAD-like_hydrolase_sf"/>
</dbReference>
<dbReference type="InterPro" id="IPR023198">
    <property type="entry name" value="PGP-like_dom2"/>
</dbReference>
<dbReference type="STRING" id="1423804.FD14_GL000916"/>
<dbReference type="Gene3D" id="3.40.50.1000">
    <property type="entry name" value="HAD superfamily/HAD-like"/>
    <property type="match status" value="1"/>
</dbReference>
<dbReference type="PANTHER" id="PTHR43434:SF20">
    <property type="entry name" value="5'-NUCLEOTIDASE"/>
    <property type="match status" value="1"/>
</dbReference>
<name>A0A0R2F879_9LACO</name>
<organism evidence="1 2">
    <name type="scientific">Secundilactobacillus similis DSM 23365 = JCM 2765</name>
    <dbReference type="NCBI Taxonomy" id="1423804"/>
    <lineage>
        <taxon>Bacteria</taxon>
        <taxon>Bacillati</taxon>
        <taxon>Bacillota</taxon>
        <taxon>Bacilli</taxon>
        <taxon>Lactobacillales</taxon>
        <taxon>Lactobacillaceae</taxon>
        <taxon>Secundilactobacillus</taxon>
    </lineage>
</organism>
<dbReference type="PATRIC" id="fig|1423804.4.peg.984"/>
<proteinExistence type="predicted"/>